<name>A0A1F6VF32_9BACT</name>
<reference evidence="2 3" key="1">
    <citation type="journal article" date="2016" name="Nat. Commun.">
        <title>Thousands of microbial genomes shed light on interconnected biogeochemical processes in an aquifer system.</title>
        <authorList>
            <person name="Anantharaman K."/>
            <person name="Brown C.T."/>
            <person name="Hug L.A."/>
            <person name="Sharon I."/>
            <person name="Castelle C.J."/>
            <person name="Probst A.J."/>
            <person name="Thomas B.C."/>
            <person name="Singh A."/>
            <person name="Wilkins M.J."/>
            <person name="Karaoz U."/>
            <person name="Brodie E.L."/>
            <person name="Williams K.H."/>
            <person name="Hubbard S.S."/>
            <person name="Banfield J.F."/>
        </authorList>
    </citation>
    <scope>NUCLEOTIDE SEQUENCE [LARGE SCALE GENOMIC DNA]</scope>
</reference>
<dbReference type="AlphaFoldDB" id="A0A1F6VF32"/>
<keyword evidence="1" id="KW-0472">Membrane</keyword>
<dbReference type="EMBL" id="MFTS01000004">
    <property type="protein sequence ID" value="OGI68263.1"/>
    <property type="molecule type" value="Genomic_DNA"/>
</dbReference>
<evidence type="ECO:0000256" key="1">
    <source>
        <dbReference type="SAM" id="Phobius"/>
    </source>
</evidence>
<evidence type="ECO:0000313" key="3">
    <source>
        <dbReference type="Proteomes" id="UP000178235"/>
    </source>
</evidence>
<proteinExistence type="predicted"/>
<evidence type="ECO:0000313" key="2">
    <source>
        <dbReference type="EMBL" id="OGI68263.1"/>
    </source>
</evidence>
<organism evidence="2 3">
    <name type="scientific">Candidatus Nomurabacteria bacterium RIFCSPHIGHO2_01_FULL_42_15</name>
    <dbReference type="NCBI Taxonomy" id="1801742"/>
    <lineage>
        <taxon>Bacteria</taxon>
        <taxon>Candidatus Nomuraibacteriota</taxon>
    </lineage>
</organism>
<feature type="transmembrane region" description="Helical" evidence="1">
    <location>
        <begin position="26"/>
        <end position="50"/>
    </location>
</feature>
<gene>
    <name evidence="2" type="ORF">A2738_02260</name>
</gene>
<accession>A0A1F6VF32</accession>
<sequence length="213" mass="23673">MEPNFQTSFIPKKPIVEEHAVAGRSIGFFTIISIFVLFTVLLATGGLFFYKGILKKTIVEKEKSLTLAKEDFEPAKILQLQTLEKRLNAANEILTGHIAITPVFQALSAITMKTVRFTKFTYGLEDIKDSKVNIKMAGVAVGYRSIALQSDLFTTRDEGKNFIDPVFSNLALDDKGNVLFDLEFSVNPAFVDYKTTLNTDIDTEEEGGEEDAS</sequence>
<evidence type="ECO:0008006" key="4">
    <source>
        <dbReference type="Google" id="ProtNLM"/>
    </source>
</evidence>
<keyword evidence="1" id="KW-0812">Transmembrane</keyword>
<comment type="caution">
    <text evidence="2">The sequence shown here is derived from an EMBL/GenBank/DDBJ whole genome shotgun (WGS) entry which is preliminary data.</text>
</comment>
<dbReference type="Proteomes" id="UP000178235">
    <property type="component" value="Unassembled WGS sequence"/>
</dbReference>
<keyword evidence="1" id="KW-1133">Transmembrane helix</keyword>
<protein>
    <recommendedName>
        <fullName evidence="4">PilN domain-containing protein</fullName>
    </recommendedName>
</protein>